<dbReference type="Pfam" id="PF08479">
    <property type="entry name" value="POTRA_2"/>
    <property type="match status" value="1"/>
</dbReference>
<feature type="domain" description="Polypeptide-transport-associated ShlB-type" evidence="7">
    <location>
        <begin position="61"/>
        <end position="132"/>
    </location>
</feature>
<dbReference type="Gene3D" id="2.40.160.50">
    <property type="entry name" value="membrane protein fhac: a member of the omp85/tpsb transporter family"/>
    <property type="match status" value="1"/>
</dbReference>
<dbReference type="GO" id="GO:0008320">
    <property type="term" value="F:protein transmembrane transporter activity"/>
    <property type="evidence" value="ECO:0007669"/>
    <property type="project" value="TreeGrafter"/>
</dbReference>
<feature type="signal peptide" evidence="5">
    <location>
        <begin position="1"/>
        <end position="29"/>
    </location>
</feature>
<evidence type="ECO:0008006" key="10">
    <source>
        <dbReference type="Google" id="ProtNLM"/>
    </source>
</evidence>
<feature type="domain" description="Haemolysin activator HlyB C-terminal" evidence="6">
    <location>
        <begin position="202"/>
        <end position="510"/>
    </location>
</feature>
<name>A0A6N8IRT8_9BURK</name>
<dbReference type="EMBL" id="WSEL01000003">
    <property type="protein sequence ID" value="MVQ29601.1"/>
    <property type="molecule type" value="Genomic_DNA"/>
</dbReference>
<sequence>MVKGYRAPERIGLRAGLALALAAAMPALAQQAAPAPAAQPTPAQPPRGTQVPLTPAPDPVFAIRGFQVGGENPLGEAETAAVLAPYLRNDATMSTLQDATGALEKALRDKGYGLHRVALPPQEVGATIKLEIVTFRISRVDIDGRSLYSEDNIRRTLPELKEGRTPNFKTLAVQTAIANENPNKQIQVGIREGDEADKINAAITVKEARPWTFAVAASNLGSASSGRDRLTLTGGHTNLFDRDHSFNAAYTTSIEKPGSVKQFGLTYRVPLYELGGVVGATFTDSNVVGNFGSFTSTGAGRTFGLNYTFYLPPEGGRRSYVVAGLDDKVFDAAQINGAVVPGAFDRRSRPVVVGYNARTETETAVWGWEASVVANTGTGYGNDLRSYQSEDPRISKLHWTALRGGANYVSPFAGNWLLGLRTQFQYSPDVLIAGEQFGLGGTGSVRGTEVERPLSADKGISASAEITTPELAPGLRLLGFLDAGWVTNNQPNGSTKPASDRLSSAGVGLRYGSGPFAFTVDYGRLLNSSNVPLTVNSASPQRGNERVYVNLSVRF</sequence>
<keyword evidence="5" id="KW-0732">Signal</keyword>
<comment type="caution">
    <text evidence="8">The sequence shown here is derived from an EMBL/GenBank/DDBJ whole genome shotgun (WGS) entry which is preliminary data.</text>
</comment>
<feature type="region of interest" description="Disordered" evidence="4">
    <location>
        <begin position="33"/>
        <end position="56"/>
    </location>
</feature>
<dbReference type="InterPro" id="IPR051544">
    <property type="entry name" value="TPS_OM_transporter"/>
</dbReference>
<evidence type="ECO:0000256" key="3">
    <source>
        <dbReference type="ARBA" id="ARBA00023237"/>
    </source>
</evidence>
<feature type="chain" id="PRO_5026985110" description="ShlB/FhaC/HecB family hemolysin secretion/activation protein" evidence="5">
    <location>
        <begin position="30"/>
        <end position="555"/>
    </location>
</feature>
<keyword evidence="2" id="KW-0812">Transmembrane</keyword>
<evidence type="ECO:0000256" key="2">
    <source>
        <dbReference type="ARBA" id="ARBA00022692"/>
    </source>
</evidence>
<dbReference type="PANTHER" id="PTHR34597">
    <property type="entry name" value="SLR1661 PROTEIN"/>
    <property type="match status" value="1"/>
</dbReference>
<gene>
    <name evidence="8" type="ORF">GON04_09085</name>
</gene>
<dbReference type="GO" id="GO:0046819">
    <property type="term" value="P:protein secretion by the type V secretion system"/>
    <property type="evidence" value="ECO:0007669"/>
    <property type="project" value="TreeGrafter"/>
</dbReference>
<protein>
    <recommendedName>
        <fullName evidence="10">ShlB/FhaC/HecB family hemolysin secretion/activation protein</fullName>
    </recommendedName>
</protein>
<dbReference type="Pfam" id="PF03865">
    <property type="entry name" value="ShlB"/>
    <property type="match status" value="1"/>
</dbReference>
<keyword evidence="3" id="KW-0998">Cell outer membrane</keyword>
<evidence type="ECO:0000313" key="8">
    <source>
        <dbReference type="EMBL" id="MVQ29601.1"/>
    </source>
</evidence>
<evidence type="ECO:0000256" key="1">
    <source>
        <dbReference type="ARBA" id="ARBA00022452"/>
    </source>
</evidence>
<evidence type="ECO:0000313" key="9">
    <source>
        <dbReference type="Proteomes" id="UP000469385"/>
    </source>
</evidence>
<dbReference type="PANTHER" id="PTHR34597:SF6">
    <property type="entry name" value="BLR6126 PROTEIN"/>
    <property type="match status" value="1"/>
</dbReference>
<proteinExistence type="predicted"/>
<evidence type="ECO:0000259" key="6">
    <source>
        <dbReference type="Pfam" id="PF03865"/>
    </source>
</evidence>
<dbReference type="InterPro" id="IPR013686">
    <property type="entry name" value="Polypept-transport_assoc_ShlB"/>
</dbReference>
<evidence type="ECO:0000256" key="5">
    <source>
        <dbReference type="SAM" id="SignalP"/>
    </source>
</evidence>
<accession>A0A6N8IRT8</accession>
<keyword evidence="9" id="KW-1185">Reference proteome</keyword>
<keyword evidence="1" id="KW-0472">Membrane</keyword>
<evidence type="ECO:0000259" key="7">
    <source>
        <dbReference type="Pfam" id="PF08479"/>
    </source>
</evidence>
<dbReference type="Proteomes" id="UP000469385">
    <property type="component" value="Unassembled WGS sequence"/>
</dbReference>
<evidence type="ECO:0000256" key="4">
    <source>
        <dbReference type="SAM" id="MobiDB-lite"/>
    </source>
</evidence>
<dbReference type="Gene3D" id="3.10.20.310">
    <property type="entry name" value="membrane protein fhac"/>
    <property type="match status" value="1"/>
</dbReference>
<dbReference type="AlphaFoldDB" id="A0A6N8IRT8"/>
<organism evidence="8 9">
    <name type="scientific">Ramlibacter pinisoli</name>
    <dbReference type="NCBI Taxonomy" id="2682844"/>
    <lineage>
        <taxon>Bacteria</taxon>
        <taxon>Pseudomonadati</taxon>
        <taxon>Pseudomonadota</taxon>
        <taxon>Betaproteobacteria</taxon>
        <taxon>Burkholderiales</taxon>
        <taxon>Comamonadaceae</taxon>
        <taxon>Ramlibacter</taxon>
    </lineage>
</organism>
<reference evidence="8 9" key="1">
    <citation type="submission" date="2019-12" db="EMBL/GenBank/DDBJ databases">
        <authorList>
            <person name="Huq M.A."/>
        </authorList>
    </citation>
    <scope>NUCLEOTIDE SEQUENCE [LARGE SCALE GENOMIC DNA]</scope>
    <source>
        <strain evidence="8 9">MAH-25</strain>
    </source>
</reference>
<dbReference type="RefSeq" id="WP_157397587.1">
    <property type="nucleotide sequence ID" value="NZ_WSEL01000003.1"/>
</dbReference>
<dbReference type="InterPro" id="IPR005565">
    <property type="entry name" value="Hemolysn_activator_HlyB_C"/>
</dbReference>
<keyword evidence="1" id="KW-1134">Transmembrane beta strand</keyword>
<dbReference type="GO" id="GO:0098046">
    <property type="term" value="C:type V protein secretion system complex"/>
    <property type="evidence" value="ECO:0007669"/>
    <property type="project" value="TreeGrafter"/>
</dbReference>